<dbReference type="PROSITE" id="PS50125">
    <property type="entry name" value="GUANYLATE_CYCLASE_2"/>
    <property type="match status" value="1"/>
</dbReference>
<feature type="transmembrane region" description="Helical" evidence="2">
    <location>
        <begin position="12"/>
        <end position="30"/>
    </location>
</feature>
<protein>
    <submittedName>
        <fullName evidence="5">HAMP domain-containing protein</fullName>
    </submittedName>
</protein>
<comment type="similarity">
    <text evidence="1">Belongs to the adenylyl cyclase class-3 family.</text>
</comment>
<dbReference type="GO" id="GO:0004016">
    <property type="term" value="F:adenylate cyclase activity"/>
    <property type="evidence" value="ECO:0007669"/>
    <property type="project" value="UniProtKB-ARBA"/>
</dbReference>
<dbReference type="InterPro" id="IPR001054">
    <property type="entry name" value="A/G_cyclase"/>
</dbReference>
<evidence type="ECO:0000256" key="1">
    <source>
        <dbReference type="ARBA" id="ARBA00005381"/>
    </source>
</evidence>
<dbReference type="Gene3D" id="6.10.340.10">
    <property type="match status" value="1"/>
</dbReference>
<proteinExistence type="inferred from homology"/>
<dbReference type="GO" id="GO:0035556">
    <property type="term" value="P:intracellular signal transduction"/>
    <property type="evidence" value="ECO:0007669"/>
    <property type="project" value="InterPro"/>
</dbReference>
<evidence type="ECO:0000313" key="5">
    <source>
        <dbReference type="EMBL" id="NEZ56401.1"/>
    </source>
</evidence>
<comment type="caution">
    <text evidence="5">The sequence shown here is derived from an EMBL/GenBank/DDBJ whole genome shotgun (WGS) entry which is preliminary data.</text>
</comment>
<dbReference type="GO" id="GO:0006171">
    <property type="term" value="P:cAMP biosynthetic process"/>
    <property type="evidence" value="ECO:0007669"/>
    <property type="project" value="TreeGrafter"/>
</dbReference>
<organism evidence="5 6">
    <name type="scientific">Adonisia turfae CCMR0081</name>
    <dbReference type="NCBI Taxonomy" id="2292702"/>
    <lineage>
        <taxon>Bacteria</taxon>
        <taxon>Bacillati</taxon>
        <taxon>Cyanobacteriota</taxon>
        <taxon>Adonisia</taxon>
        <taxon>Adonisia turfae</taxon>
    </lineage>
</organism>
<dbReference type="InterPro" id="IPR050697">
    <property type="entry name" value="Adenylyl/Guanylyl_Cyclase_3/4"/>
</dbReference>
<gene>
    <name evidence="5" type="ORF">DXZ20_12095</name>
</gene>
<dbReference type="RefSeq" id="WP_163698405.1">
    <property type="nucleotide sequence ID" value="NZ_QXHD01000004.1"/>
</dbReference>
<dbReference type="Proteomes" id="UP000481033">
    <property type="component" value="Unassembled WGS sequence"/>
</dbReference>
<dbReference type="SMART" id="SM00304">
    <property type="entry name" value="HAMP"/>
    <property type="match status" value="1"/>
</dbReference>
<dbReference type="SUPFAM" id="SSF55073">
    <property type="entry name" value="Nucleotide cyclase"/>
    <property type="match status" value="1"/>
</dbReference>
<feature type="domain" description="Guanylate cyclase" evidence="3">
    <location>
        <begin position="321"/>
        <end position="459"/>
    </location>
</feature>
<evidence type="ECO:0000259" key="4">
    <source>
        <dbReference type="PROSITE" id="PS50885"/>
    </source>
</evidence>
<feature type="domain" description="HAMP" evidence="4">
    <location>
        <begin position="236"/>
        <end position="288"/>
    </location>
</feature>
<dbReference type="SUPFAM" id="SSF158472">
    <property type="entry name" value="HAMP domain-like"/>
    <property type="match status" value="1"/>
</dbReference>
<keyword evidence="2" id="KW-0812">Transmembrane</keyword>
<keyword evidence="2" id="KW-1133">Transmembrane helix</keyword>
<dbReference type="Gene3D" id="3.30.70.1230">
    <property type="entry name" value="Nucleotide cyclase"/>
    <property type="match status" value="1"/>
</dbReference>
<dbReference type="InterPro" id="IPR003660">
    <property type="entry name" value="HAMP_dom"/>
</dbReference>
<dbReference type="GO" id="GO:0016020">
    <property type="term" value="C:membrane"/>
    <property type="evidence" value="ECO:0007669"/>
    <property type="project" value="InterPro"/>
</dbReference>
<dbReference type="Pfam" id="PF00672">
    <property type="entry name" value="HAMP"/>
    <property type="match status" value="1"/>
</dbReference>
<reference evidence="5 6" key="1">
    <citation type="journal article" date="2020" name="Microb. Ecol.">
        <title>Ecogenomics of the Marine Benthic Filamentous Cyanobacterium Adonisia.</title>
        <authorList>
            <person name="Walter J.M."/>
            <person name="Coutinho F.H."/>
            <person name="Leomil L."/>
            <person name="Hargreaves P.I."/>
            <person name="Campeao M.E."/>
            <person name="Vieira V.V."/>
            <person name="Silva B.S."/>
            <person name="Fistarol G.O."/>
            <person name="Salomon P.S."/>
            <person name="Sawabe T."/>
            <person name="Mino S."/>
            <person name="Hosokawa M."/>
            <person name="Miyashita H."/>
            <person name="Maruyama F."/>
            <person name="van Verk M.C."/>
            <person name="Dutilh B.E."/>
            <person name="Thompson C.C."/>
            <person name="Thompson F.L."/>
        </authorList>
    </citation>
    <scope>NUCLEOTIDE SEQUENCE [LARGE SCALE GENOMIC DNA]</scope>
    <source>
        <strain evidence="5 6">CCMR0081</strain>
    </source>
</reference>
<dbReference type="Pfam" id="PF00211">
    <property type="entry name" value="Guanylate_cyc"/>
    <property type="match status" value="1"/>
</dbReference>
<keyword evidence="6" id="KW-1185">Reference proteome</keyword>
<dbReference type="AlphaFoldDB" id="A0A6M0RL66"/>
<evidence type="ECO:0000259" key="3">
    <source>
        <dbReference type="PROSITE" id="PS50125"/>
    </source>
</evidence>
<dbReference type="PROSITE" id="PS50885">
    <property type="entry name" value="HAMP"/>
    <property type="match status" value="1"/>
</dbReference>
<dbReference type="EMBL" id="QXHD01000004">
    <property type="protein sequence ID" value="NEZ56401.1"/>
    <property type="molecule type" value="Genomic_DNA"/>
</dbReference>
<dbReference type="CDD" id="cd07302">
    <property type="entry name" value="CHD"/>
    <property type="match status" value="1"/>
</dbReference>
<dbReference type="PANTHER" id="PTHR43081">
    <property type="entry name" value="ADENYLATE CYCLASE, TERMINAL-DIFFERENTIATION SPECIFIC-RELATED"/>
    <property type="match status" value="1"/>
</dbReference>
<dbReference type="InterPro" id="IPR029787">
    <property type="entry name" value="Nucleotide_cyclase"/>
</dbReference>
<dbReference type="SMART" id="SM00044">
    <property type="entry name" value="CYCc"/>
    <property type="match status" value="1"/>
</dbReference>
<dbReference type="PANTHER" id="PTHR43081:SF1">
    <property type="entry name" value="ADENYLATE CYCLASE, TERMINAL-DIFFERENTIATION SPECIFIC"/>
    <property type="match status" value="1"/>
</dbReference>
<sequence length="572" mass="63802">MQSRFSLSIGTKIFGIASSMLGLLLGVAYLNHVRIRQVNYELIDIAYYLAPLTEDIANINVHVLEEEIHFERMVRYYTISNNKIDGIGSAKVNAEEEAFKERGERVKQDIAIAIALADKAAQAAHTPEDILEIARIRPLLEVLASEHQNLHHYSLDIIDRLKASDQEAATLLIDQITDFKDDFDRRIQDILFELTAFIEQSAKHAQATEQRTLNLSFWLTGLASGIGLLFSAWVTAGLVRPVRRLVNNTEKIEQGNLNVEVPVYSSDEIGQLTESFNHMVSKIREKEQLKATFGQYVDPRIVETLLGQPNPTEGSQRQMMTLFFSDMANFSRISELLTPTGLVTLINRYFTLASAPIKEHHGVINQFVGDAVSAFWAPPFVDPADHAKLACYAALEQFDQLTKLRRSLPDLLGIRKGLPEINIRIGLASGEALAGNIGSEQSKSYTVIGPVTQLAEKLETLNKVYGTRILMTAKTRELAGNTIEVREIDRIAFAGEPESIYELLGIAGSTDHKLILLRDCFQTALEVYRNMSGEEAISRFQACLDIVPNDGPSMYYLNLIASSSSSKHVHIK</sequence>
<keyword evidence="2" id="KW-0472">Membrane</keyword>
<dbReference type="CDD" id="cd06225">
    <property type="entry name" value="HAMP"/>
    <property type="match status" value="1"/>
</dbReference>
<name>A0A6M0RL66_9CYAN</name>
<accession>A0A6M0RL66</accession>
<feature type="transmembrane region" description="Helical" evidence="2">
    <location>
        <begin position="215"/>
        <end position="239"/>
    </location>
</feature>
<evidence type="ECO:0000256" key="2">
    <source>
        <dbReference type="SAM" id="Phobius"/>
    </source>
</evidence>
<evidence type="ECO:0000313" key="6">
    <source>
        <dbReference type="Proteomes" id="UP000481033"/>
    </source>
</evidence>